<evidence type="ECO:0000256" key="1">
    <source>
        <dbReference type="SAM" id="Phobius"/>
    </source>
</evidence>
<reference evidence="3 4" key="1">
    <citation type="journal article" date="2015" name="PLoS Pathog.">
        <title>Leptomonas seymouri: Adaptations to the Dixenous Life Cycle Analyzed by Genome Sequencing, Transcriptome Profiling and Co-infection with Leishmania donovani.</title>
        <authorList>
            <person name="Kraeva N."/>
            <person name="Butenko A."/>
            <person name="Hlavacova J."/>
            <person name="Kostygov A."/>
            <person name="Myskova J."/>
            <person name="Grybchuk D."/>
            <person name="Lestinova T."/>
            <person name="Votypka J."/>
            <person name="Volf P."/>
            <person name="Opperdoes F."/>
            <person name="Flegontov P."/>
            <person name="Lukes J."/>
            <person name="Yurchenko V."/>
        </authorList>
    </citation>
    <scope>NUCLEOTIDE SEQUENCE [LARGE SCALE GENOMIC DNA]</scope>
    <source>
        <strain evidence="3 4">ATCC 30220</strain>
    </source>
</reference>
<dbReference type="PANTHER" id="PTHR46472">
    <property type="entry name" value="NUCLEOREDOXIN"/>
    <property type="match status" value="1"/>
</dbReference>
<dbReference type="GO" id="GO:0005634">
    <property type="term" value="C:nucleus"/>
    <property type="evidence" value="ECO:0007669"/>
    <property type="project" value="TreeGrafter"/>
</dbReference>
<dbReference type="PROSITE" id="PS51352">
    <property type="entry name" value="THIOREDOXIN_2"/>
    <property type="match status" value="1"/>
</dbReference>
<organism evidence="3 4">
    <name type="scientific">Leptomonas seymouri</name>
    <dbReference type="NCBI Taxonomy" id="5684"/>
    <lineage>
        <taxon>Eukaryota</taxon>
        <taxon>Discoba</taxon>
        <taxon>Euglenozoa</taxon>
        <taxon>Kinetoplastea</taxon>
        <taxon>Metakinetoplastina</taxon>
        <taxon>Trypanosomatida</taxon>
        <taxon>Trypanosomatidae</taxon>
        <taxon>Leishmaniinae</taxon>
        <taxon>Leptomonas</taxon>
    </lineage>
</organism>
<dbReference type="OMA" id="NEYYLEM"/>
<evidence type="ECO:0000313" key="4">
    <source>
        <dbReference type="Proteomes" id="UP000038009"/>
    </source>
</evidence>
<dbReference type="CDD" id="cd02964">
    <property type="entry name" value="TryX_like_family"/>
    <property type="match status" value="1"/>
</dbReference>
<keyword evidence="1" id="KW-0812">Transmembrane</keyword>
<gene>
    <name evidence="3" type="ORF">ABL78_8082</name>
</gene>
<dbReference type="InterPro" id="IPR012336">
    <property type="entry name" value="Thioredoxin-like_fold"/>
</dbReference>
<proteinExistence type="predicted"/>
<dbReference type="OrthoDB" id="409136at2759"/>
<protein>
    <submittedName>
        <fullName evidence="3">Tryparedoxin-like protein</fullName>
    </submittedName>
</protein>
<dbReference type="Pfam" id="PF13905">
    <property type="entry name" value="Thioredoxin_8"/>
    <property type="match status" value="1"/>
</dbReference>
<keyword evidence="4" id="KW-1185">Reference proteome</keyword>
<dbReference type="InterPro" id="IPR017937">
    <property type="entry name" value="Thioredoxin_CS"/>
</dbReference>
<dbReference type="AlphaFoldDB" id="A0A0N1HT51"/>
<sequence length="184" mass="21399">MDYNFFNNAELKLLRKDGSTILAAHALRNAEFVLVYFSAHWCPPCRSFTPLLKEFYETHHERKNFEVVFMSFDKSEKEMLNYFKAAHGDYYCLPFEDAASMKAVWSNSYGFQTIPTLLVFGNNNPRRLVTKCGRDMVAKDPNAEMFPWQGADAMQPAQTNFFEYIQRGLLVLCIAWLVYSVLTR</sequence>
<dbReference type="InterPro" id="IPR036249">
    <property type="entry name" value="Thioredoxin-like_sf"/>
</dbReference>
<dbReference type="PANTHER" id="PTHR46472:SF1">
    <property type="entry name" value="NUCLEOREDOXIN"/>
    <property type="match status" value="1"/>
</dbReference>
<dbReference type="VEuPathDB" id="TriTrypDB:Lsey_0493_0010"/>
<dbReference type="EMBL" id="LJSK01000493">
    <property type="protein sequence ID" value="KPI82903.1"/>
    <property type="molecule type" value="Genomic_DNA"/>
</dbReference>
<dbReference type="PROSITE" id="PS00194">
    <property type="entry name" value="THIOREDOXIN_1"/>
    <property type="match status" value="1"/>
</dbReference>
<dbReference type="GO" id="GO:0030178">
    <property type="term" value="P:negative regulation of Wnt signaling pathway"/>
    <property type="evidence" value="ECO:0007669"/>
    <property type="project" value="TreeGrafter"/>
</dbReference>
<name>A0A0N1HT51_LEPSE</name>
<feature type="domain" description="Thioredoxin" evidence="2">
    <location>
        <begin position="1"/>
        <end position="156"/>
    </location>
</feature>
<comment type="caution">
    <text evidence="3">The sequence shown here is derived from an EMBL/GenBank/DDBJ whole genome shotgun (WGS) entry which is preliminary data.</text>
</comment>
<dbReference type="GO" id="GO:0031397">
    <property type="term" value="P:negative regulation of protein ubiquitination"/>
    <property type="evidence" value="ECO:0007669"/>
    <property type="project" value="TreeGrafter"/>
</dbReference>
<keyword evidence="1" id="KW-0472">Membrane</keyword>
<accession>A0A0N1HT51</accession>
<dbReference type="SUPFAM" id="SSF52833">
    <property type="entry name" value="Thioredoxin-like"/>
    <property type="match status" value="1"/>
</dbReference>
<keyword evidence="1" id="KW-1133">Transmembrane helix</keyword>
<feature type="transmembrane region" description="Helical" evidence="1">
    <location>
        <begin position="164"/>
        <end position="182"/>
    </location>
</feature>
<evidence type="ECO:0000259" key="2">
    <source>
        <dbReference type="PROSITE" id="PS51352"/>
    </source>
</evidence>
<evidence type="ECO:0000313" key="3">
    <source>
        <dbReference type="EMBL" id="KPI82903.1"/>
    </source>
</evidence>
<dbReference type="Proteomes" id="UP000038009">
    <property type="component" value="Unassembled WGS sequence"/>
</dbReference>
<dbReference type="InterPro" id="IPR013766">
    <property type="entry name" value="Thioredoxin_domain"/>
</dbReference>
<dbReference type="GO" id="GO:0004791">
    <property type="term" value="F:thioredoxin-disulfide reductase (NADPH) activity"/>
    <property type="evidence" value="ECO:0007669"/>
    <property type="project" value="TreeGrafter"/>
</dbReference>
<dbReference type="Gene3D" id="3.40.30.10">
    <property type="entry name" value="Glutaredoxin"/>
    <property type="match status" value="1"/>
</dbReference>